<protein>
    <submittedName>
        <fullName evidence="7">Threonine/homoserine/homoserine lactone efflux protein</fullName>
    </submittedName>
</protein>
<dbReference type="PANTHER" id="PTHR30086:SF20">
    <property type="entry name" value="ARGININE EXPORTER PROTEIN ARGO-RELATED"/>
    <property type="match status" value="1"/>
</dbReference>
<feature type="transmembrane region" description="Helical" evidence="6">
    <location>
        <begin position="190"/>
        <end position="208"/>
    </location>
</feature>
<keyword evidence="2" id="KW-1003">Cell membrane</keyword>
<comment type="subcellular location">
    <subcellularLocation>
        <location evidence="1">Cell membrane</location>
        <topology evidence="1">Multi-pass membrane protein</topology>
    </subcellularLocation>
</comment>
<evidence type="ECO:0000256" key="4">
    <source>
        <dbReference type="ARBA" id="ARBA00022989"/>
    </source>
</evidence>
<dbReference type="PANTHER" id="PTHR30086">
    <property type="entry name" value="ARGININE EXPORTER PROTEIN ARGO"/>
    <property type="match status" value="1"/>
</dbReference>
<keyword evidence="4 6" id="KW-1133">Transmembrane helix</keyword>
<sequence length="211" mass="22284">MNMTSLFGIQDYASFVAAILIFQMVPGPGTIAILNATARNGVRAGAAAVLGTLCGDFVYMVAAVAGLAAILQANAFVFQALQWFGAGYLVWMGVGLLRRRMSGSIDVDVPQRSAASHFRQAFAVSLTNPKVILFFVSFFPLFLRPGAAAATLGMMMLHVTVLSLLYQGLLVVVGNRVAGALRGYPSARRLATRIAGVALIGFGIRLATGNR</sequence>
<feature type="transmembrane region" description="Helical" evidence="6">
    <location>
        <begin position="46"/>
        <end position="70"/>
    </location>
</feature>
<evidence type="ECO:0000256" key="6">
    <source>
        <dbReference type="SAM" id="Phobius"/>
    </source>
</evidence>
<feature type="transmembrane region" description="Helical" evidence="6">
    <location>
        <begin position="76"/>
        <end position="97"/>
    </location>
</feature>
<organism evidence="7 8">
    <name type="scientific">Quisquiliibacterium transsilvanicum</name>
    <dbReference type="NCBI Taxonomy" id="1549638"/>
    <lineage>
        <taxon>Bacteria</taxon>
        <taxon>Pseudomonadati</taxon>
        <taxon>Pseudomonadota</taxon>
        <taxon>Betaproteobacteria</taxon>
        <taxon>Burkholderiales</taxon>
        <taxon>Burkholderiaceae</taxon>
        <taxon>Quisquiliibacterium</taxon>
    </lineage>
</organism>
<dbReference type="InterPro" id="IPR001123">
    <property type="entry name" value="LeuE-type"/>
</dbReference>
<reference evidence="7 8" key="1">
    <citation type="submission" date="2020-08" db="EMBL/GenBank/DDBJ databases">
        <title>Genomic Encyclopedia of Type Strains, Phase IV (KMG-IV): sequencing the most valuable type-strain genomes for metagenomic binning, comparative biology and taxonomic classification.</title>
        <authorList>
            <person name="Goeker M."/>
        </authorList>
    </citation>
    <scope>NUCLEOTIDE SEQUENCE [LARGE SCALE GENOMIC DNA]</scope>
    <source>
        <strain evidence="7 8">DSM 29781</strain>
    </source>
</reference>
<proteinExistence type="predicted"/>
<evidence type="ECO:0000256" key="3">
    <source>
        <dbReference type="ARBA" id="ARBA00022692"/>
    </source>
</evidence>
<dbReference type="Proteomes" id="UP000532440">
    <property type="component" value="Unassembled WGS sequence"/>
</dbReference>
<keyword evidence="8" id="KW-1185">Reference proteome</keyword>
<feature type="transmembrane region" description="Helical" evidence="6">
    <location>
        <begin position="155"/>
        <end position="178"/>
    </location>
</feature>
<dbReference type="PIRSF" id="PIRSF006324">
    <property type="entry name" value="LeuE"/>
    <property type="match status" value="1"/>
</dbReference>
<feature type="transmembrane region" description="Helical" evidence="6">
    <location>
        <begin position="12"/>
        <end position="34"/>
    </location>
</feature>
<dbReference type="Pfam" id="PF01810">
    <property type="entry name" value="LysE"/>
    <property type="match status" value="1"/>
</dbReference>
<name>A0A7W8HLX1_9BURK</name>
<keyword evidence="5 6" id="KW-0472">Membrane</keyword>
<feature type="transmembrane region" description="Helical" evidence="6">
    <location>
        <begin position="121"/>
        <end position="143"/>
    </location>
</feature>
<evidence type="ECO:0000256" key="1">
    <source>
        <dbReference type="ARBA" id="ARBA00004651"/>
    </source>
</evidence>
<dbReference type="AlphaFoldDB" id="A0A7W8HLX1"/>
<evidence type="ECO:0000313" key="8">
    <source>
        <dbReference type="Proteomes" id="UP000532440"/>
    </source>
</evidence>
<dbReference type="GO" id="GO:0015171">
    <property type="term" value="F:amino acid transmembrane transporter activity"/>
    <property type="evidence" value="ECO:0007669"/>
    <property type="project" value="TreeGrafter"/>
</dbReference>
<gene>
    <name evidence="7" type="ORF">HNQ70_003817</name>
</gene>
<dbReference type="GO" id="GO:0005886">
    <property type="term" value="C:plasma membrane"/>
    <property type="evidence" value="ECO:0007669"/>
    <property type="project" value="UniProtKB-SubCell"/>
</dbReference>
<dbReference type="EMBL" id="JACHGB010000008">
    <property type="protein sequence ID" value="MBB5273786.1"/>
    <property type="molecule type" value="Genomic_DNA"/>
</dbReference>
<comment type="caution">
    <text evidence="7">The sequence shown here is derived from an EMBL/GenBank/DDBJ whole genome shotgun (WGS) entry which is preliminary data.</text>
</comment>
<evidence type="ECO:0000256" key="2">
    <source>
        <dbReference type="ARBA" id="ARBA00022475"/>
    </source>
</evidence>
<keyword evidence="3 6" id="KW-0812">Transmembrane</keyword>
<accession>A0A7W8HLX1</accession>
<evidence type="ECO:0000313" key="7">
    <source>
        <dbReference type="EMBL" id="MBB5273786.1"/>
    </source>
</evidence>
<evidence type="ECO:0000256" key="5">
    <source>
        <dbReference type="ARBA" id="ARBA00023136"/>
    </source>
</evidence>